<dbReference type="Pfam" id="PF01471">
    <property type="entry name" value="PG_binding_1"/>
    <property type="match status" value="1"/>
</dbReference>
<dbReference type="Gene3D" id="1.10.101.10">
    <property type="entry name" value="PGBD-like superfamily/PGBD"/>
    <property type="match status" value="1"/>
</dbReference>
<dbReference type="EMBL" id="AP023354">
    <property type="protein sequence ID" value="BCJ27109.1"/>
    <property type="molecule type" value="Genomic_DNA"/>
</dbReference>
<dbReference type="SUPFAM" id="SSF55166">
    <property type="entry name" value="Hedgehog/DD-peptidase"/>
    <property type="match status" value="1"/>
</dbReference>
<keyword evidence="4" id="KW-1185">Reference proteome</keyword>
<dbReference type="SUPFAM" id="SSF47090">
    <property type="entry name" value="PGBD-like"/>
    <property type="match status" value="1"/>
</dbReference>
<dbReference type="PROSITE" id="PS51318">
    <property type="entry name" value="TAT"/>
    <property type="match status" value="1"/>
</dbReference>
<evidence type="ECO:0000259" key="2">
    <source>
        <dbReference type="Pfam" id="PF08291"/>
    </source>
</evidence>
<dbReference type="GO" id="GO:0004180">
    <property type="term" value="F:carboxypeptidase activity"/>
    <property type="evidence" value="ECO:0007669"/>
    <property type="project" value="UniProtKB-KW"/>
</dbReference>
<dbReference type="RefSeq" id="WP_030445343.1">
    <property type="nucleotide sequence ID" value="NZ_AP023354.1"/>
</dbReference>
<dbReference type="Gene3D" id="3.30.1380.10">
    <property type="match status" value="1"/>
</dbReference>
<feature type="domain" description="Peptidase M15A C-terminal" evidence="2">
    <location>
        <begin position="126"/>
        <end position="237"/>
    </location>
</feature>
<dbReference type="AlphaFoldDB" id="A0A810KXL2"/>
<dbReference type="OrthoDB" id="9810670at2"/>
<organism evidence="3 4">
    <name type="scientific">Actinocatenispora sera</name>
    <dbReference type="NCBI Taxonomy" id="390989"/>
    <lineage>
        <taxon>Bacteria</taxon>
        <taxon>Bacillati</taxon>
        <taxon>Actinomycetota</taxon>
        <taxon>Actinomycetes</taxon>
        <taxon>Micromonosporales</taxon>
        <taxon>Micromonosporaceae</taxon>
        <taxon>Actinocatenispora</taxon>
    </lineage>
</organism>
<dbReference type="InterPro" id="IPR002477">
    <property type="entry name" value="Peptidoglycan-bd-like"/>
</dbReference>
<dbReference type="InterPro" id="IPR036365">
    <property type="entry name" value="PGBD-like_sf"/>
</dbReference>
<dbReference type="InterPro" id="IPR036366">
    <property type="entry name" value="PGBDSf"/>
</dbReference>
<feature type="domain" description="Peptidoglycan binding-like" evidence="1">
    <location>
        <begin position="54"/>
        <end position="114"/>
    </location>
</feature>
<evidence type="ECO:0000313" key="3">
    <source>
        <dbReference type="EMBL" id="BCJ27109.1"/>
    </source>
</evidence>
<dbReference type="InterPro" id="IPR006311">
    <property type="entry name" value="TAT_signal"/>
</dbReference>
<evidence type="ECO:0000259" key="1">
    <source>
        <dbReference type="Pfam" id="PF01471"/>
    </source>
</evidence>
<keyword evidence="3" id="KW-0378">Hydrolase</keyword>
<sequence length="253" mass="26930">MTDSFSFSPSRRRLLRNAAVGALAVGAGAVAGPLLAAPAQAYPWGGTLRQGASGTAVRELQIRIAGWPTSSAAKVYLAIDAQFGPATFAAVERFQRAYGLAVDGIVGANTQSKLNALAKSDGSTAHFAWSELWDSRTGSFAGGAVSAASAQENVRRLMYKLEALRVKLGNLPIHINSGFRNKQHNADVGGIVGSMHTYGAAADMYVSGITYKTIYQHAETCGFSGLERYTTDHQHVDSQAEFGRGWWWESGTV</sequence>
<keyword evidence="3" id="KW-0121">Carboxypeptidase</keyword>
<evidence type="ECO:0000313" key="4">
    <source>
        <dbReference type="Proteomes" id="UP000680750"/>
    </source>
</evidence>
<dbReference type="InterPro" id="IPR009045">
    <property type="entry name" value="Zn_M74/Hedgehog-like"/>
</dbReference>
<reference evidence="3" key="1">
    <citation type="submission" date="2020-08" db="EMBL/GenBank/DDBJ databases">
        <title>Whole genome shotgun sequence of Actinocatenispora sera NBRC 101916.</title>
        <authorList>
            <person name="Komaki H."/>
            <person name="Tamura T."/>
        </authorList>
    </citation>
    <scope>NUCLEOTIDE SEQUENCE</scope>
    <source>
        <strain evidence="3">NBRC 101916</strain>
    </source>
</reference>
<dbReference type="Proteomes" id="UP000680750">
    <property type="component" value="Chromosome"/>
</dbReference>
<proteinExistence type="predicted"/>
<gene>
    <name evidence="3" type="ORF">Asera_12170</name>
</gene>
<name>A0A810KXL2_9ACTN</name>
<protein>
    <submittedName>
        <fullName evidence="3">Muramoylpentapeptide carboxypeptidase</fullName>
    </submittedName>
</protein>
<keyword evidence="3" id="KW-0645">Protease</keyword>
<dbReference type="KEGG" id="aser:Asera_12170"/>
<accession>A0A810KXL2</accession>
<dbReference type="Pfam" id="PF08291">
    <property type="entry name" value="Peptidase_M15_3"/>
    <property type="match status" value="1"/>
</dbReference>
<dbReference type="InterPro" id="IPR013230">
    <property type="entry name" value="Peptidase_M15A_C"/>
</dbReference>